<gene>
    <name evidence="2" type="ORF">CCO03_19350</name>
</gene>
<evidence type="ECO:0000256" key="1">
    <source>
        <dbReference type="SAM" id="Phobius"/>
    </source>
</evidence>
<reference evidence="2 3" key="1">
    <citation type="submission" date="2017-05" db="EMBL/GenBank/DDBJ databases">
        <authorList>
            <person name="Song R."/>
            <person name="Chenine A.L."/>
            <person name="Ruprecht R.M."/>
        </authorList>
    </citation>
    <scope>NUCLEOTIDE SEQUENCE [LARGE SCALE GENOMIC DNA]</scope>
    <source>
        <strain evidence="2 3">DSM 26136</strain>
    </source>
</reference>
<name>A0A1Y0ESN7_9BURK</name>
<keyword evidence="1" id="KW-0472">Membrane</keyword>
<evidence type="ECO:0000313" key="2">
    <source>
        <dbReference type="EMBL" id="ARU06528.1"/>
    </source>
</evidence>
<dbReference type="Proteomes" id="UP000196138">
    <property type="component" value="Chromosome"/>
</dbReference>
<keyword evidence="3" id="KW-1185">Reference proteome</keyword>
<proteinExistence type="predicted"/>
<accession>A0A1Y0ESN7</accession>
<evidence type="ECO:0000313" key="3">
    <source>
        <dbReference type="Proteomes" id="UP000196138"/>
    </source>
</evidence>
<dbReference type="AlphaFoldDB" id="A0A1Y0ESN7"/>
<sequence length="110" mass="11831">MKRSILAGVAAAALGLLSMGALGAGLYWLAYPVLRPLLGHPHDWQGDGVWPATLLAGMLWALSFPLAGLVHRRLAASGRPPAWRRLSYLAMLWLGAVVAWLLVAPLMTPR</sequence>
<organism evidence="2 3">
    <name type="scientific">Comamonas serinivorans</name>
    <dbReference type="NCBI Taxonomy" id="1082851"/>
    <lineage>
        <taxon>Bacteria</taxon>
        <taxon>Pseudomonadati</taxon>
        <taxon>Pseudomonadota</taxon>
        <taxon>Betaproteobacteria</taxon>
        <taxon>Burkholderiales</taxon>
        <taxon>Comamonadaceae</taxon>
        <taxon>Comamonas</taxon>
    </lineage>
</organism>
<dbReference type="KEGG" id="cser:CCO03_19350"/>
<feature type="transmembrane region" description="Helical" evidence="1">
    <location>
        <begin position="88"/>
        <end position="107"/>
    </location>
</feature>
<dbReference type="EMBL" id="CP021455">
    <property type="protein sequence ID" value="ARU06528.1"/>
    <property type="molecule type" value="Genomic_DNA"/>
</dbReference>
<keyword evidence="1" id="KW-1133">Transmembrane helix</keyword>
<feature type="transmembrane region" description="Helical" evidence="1">
    <location>
        <begin position="49"/>
        <end position="67"/>
    </location>
</feature>
<dbReference type="RefSeq" id="WP_087283813.1">
    <property type="nucleotide sequence ID" value="NZ_CP021455.1"/>
</dbReference>
<protein>
    <recommendedName>
        <fullName evidence="4">Transmembrane protein</fullName>
    </recommendedName>
</protein>
<keyword evidence="1" id="KW-0812">Transmembrane</keyword>
<evidence type="ECO:0008006" key="4">
    <source>
        <dbReference type="Google" id="ProtNLM"/>
    </source>
</evidence>
<dbReference type="OrthoDB" id="8690194at2"/>